<dbReference type="Gene3D" id="1.10.8.60">
    <property type="match status" value="1"/>
</dbReference>
<dbReference type="GO" id="GO:0022857">
    <property type="term" value="F:transmembrane transporter activity"/>
    <property type="evidence" value="ECO:0007669"/>
    <property type="project" value="InterPro"/>
</dbReference>
<evidence type="ECO:0000256" key="1">
    <source>
        <dbReference type="ARBA" id="ARBA00004141"/>
    </source>
</evidence>
<dbReference type="EMBL" id="OIVN01006359">
    <property type="protein sequence ID" value="SPD31385.1"/>
    <property type="molecule type" value="Genomic_DNA"/>
</dbReference>
<feature type="transmembrane region" description="Helical" evidence="8">
    <location>
        <begin position="160"/>
        <end position="181"/>
    </location>
</feature>
<sequence>MEIPSDVDKDMIKEPLLSTTPKAKGGFRTLPFIIANEAFERVASIGLMPNMILYLTRVYGMQIATAANVLFLWSAASNFMPILGAFLADSYVGRYRMIGFGSIVSLLGMVLLWLTTITSDAKIPCSQRAGGIRSSSLAFGANQLDKRGNMRNKAMLESFFSWYYVSVSASALIAVTLIVYIQDKLGWTVGFGIPALLMFLSALSFYLASPFYVKSKANSSLLTGFTQVVVASYKNRHIQLSSQATPEMFHHGKGSMLLMPSEKLRFLNKACIIKNPLQDLTPDGRALDPWSLCTVNEVEELKSLIRVIPLWSTGIMISVNLSQTSFPVLQAASMDRHITPYFEIPAGSFSVFMIISLIIWIALYDRIVLPLASKISGKPCRLNEKQRMGIGLLFSCLSMAAMAVVESVRRELAIEEGFSDESQALVNMSAMWLLPHLFFAGLAEAFNAVGQNEFYYSQLPKSMSSIASTLVGVGMSVASLVASFIMSTVDNVTKKGGEESWVSSNINKAHYDYYYWLLTELSSGESDCEFEYEILSAGSAEPWDDIDKSSSVMERDQENGTRSDEEKPQPSTSSASLQDENIQGVIPDASEQATEVDEGTHFDFEDLEQLMSEIGNTCESLRLMPDFQRREMAAKLAMKMAAMLVGREDKSGKDFEITGLAIVTANSRTSLNLLEKELRWTRMRRDDMLKEINDKREGFTTLCLEFPRDINMGKDDELGALISEKELLENEIHLLDEKNNSLKTSMLAFVEEILEDLHRSNSVAAVFSLAYKLQPAIIFINEVDSFLGQRRNTDHEALTKMKTEFMALWDGFTTDQNARVMVLAATNLPSELDEAILRRLPQVFEIGIPDRKERAEILKVILKGERVEKNIDYDRIAGLCEGYTGSDLLELCKKAAYFTIRDLLDEEKNGKKSSEQGTASATGVGNYPDDKDDNNESSVEQDDIKEPFSEVYSL</sequence>
<dbReference type="Gene3D" id="3.40.50.300">
    <property type="entry name" value="P-loop containing nucleotide triphosphate hydrolases"/>
    <property type="match status" value="1"/>
</dbReference>
<feature type="region of interest" description="Disordered" evidence="7">
    <location>
        <begin position="908"/>
        <end position="954"/>
    </location>
</feature>
<protein>
    <recommendedName>
        <fullName evidence="12">AAA+ ATPase domain-containing protein</fullName>
    </recommendedName>
</protein>
<dbReference type="InterPro" id="IPR036259">
    <property type="entry name" value="MFS_trans_sf"/>
</dbReference>
<keyword evidence="3 8" id="KW-0812">Transmembrane</keyword>
<feature type="domain" description="AAA ATPase AAA+ lid" evidence="10">
    <location>
        <begin position="870"/>
        <end position="906"/>
    </location>
</feature>
<dbReference type="InterPro" id="IPR003959">
    <property type="entry name" value="ATPase_AAA_core"/>
</dbReference>
<dbReference type="InterPro" id="IPR027417">
    <property type="entry name" value="P-loop_NTPase"/>
</dbReference>
<evidence type="ECO:0000256" key="3">
    <source>
        <dbReference type="ARBA" id="ARBA00022692"/>
    </source>
</evidence>
<dbReference type="PANTHER" id="PTHR11654">
    <property type="entry name" value="OLIGOPEPTIDE TRANSPORTER-RELATED"/>
    <property type="match status" value="1"/>
</dbReference>
<feature type="region of interest" description="Disordered" evidence="7">
    <location>
        <begin position="543"/>
        <end position="580"/>
    </location>
</feature>
<keyword evidence="4 8" id="KW-1133">Transmembrane helix</keyword>
<dbReference type="AlphaFoldDB" id="A0A2N9J437"/>
<feature type="compositionally biased region" description="Polar residues" evidence="7">
    <location>
        <begin position="569"/>
        <end position="580"/>
    </location>
</feature>
<dbReference type="InterPro" id="IPR003960">
    <property type="entry name" value="ATPase_AAA_CS"/>
</dbReference>
<accession>A0A2N9J437</accession>
<keyword evidence="6" id="KW-0175">Coiled coil</keyword>
<evidence type="ECO:0000256" key="2">
    <source>
        <dbReference type="ARBA" id="ARBA00005982"/>
    </source>
</evidence>
<feature type="transmembrane region" description="Helical" evidence="8">
    <location>
        <begin position="388"/>
        <end position="405"/>
    </location>
</feature>
<feature type="coiled-coil region" evidence="6">
    <location>
        <begin position="718"/>
        <end position="745"/>
    </location>
</feature>
<dbReference type="Pfam" id="PF00004">
    <property type="entry name" value="AAA"/>
    <property type="match status" value="1"/>
</dbReference>
<feature type="transmembrane region" description="Helical" evidence="8">
    <location>
        <begin position="187"/>
        <end position="208"/>
    </location>
</feature>
<proteinExistence type="inferred from homology"/>
<feature type="transmembrane region" description="Helical" evidence="8">
    <location>
        <begin position="425"/>
        <end position="446"/>
    </location>
</feature>
<gene>
    <name evidence="11" type="ORF">FSB_LOCUS59267</name>
</gene>
<evidence type="ECO:0000256" key="6">
    <source>
        <dbReference type="SAM" id="Coils"/>
    </source>
</evidence>
<evidence type="ECO:0000256" key="5">
    <source>
        <dbReference type="ARBA" id="ARBA00023136"/>
    </source>
</evidence>
<dbReference type="CDD" id="cd17416">
    <property type="entry name" value="MFS_NPF1_2"/>
    <property type="match status" value="1"/>
</dbReference>
<dbReference type="GO" id="GO:0016887">
    <property type="term" value="F:ATP hydrolysis activity"/>
    <property type="evidence" value="ECO:0007669"/>
    <property type="project" value="InterPro"/>
</dbReference>
<evidence type="ECO:0000256" key="4">
    <source>
        <dbReference type="ARBA" id="ARBA00022989"/>
    </source>
</evidence>
<dbReference type="PROSITE" id="PS00674">
    <property type="entry name" value="AAA"/>
    <property type="match status" value="1"/>
</dbReference>
<dbReference type="SUPFAM" id="SSF52540">
    <property type="entry name" value="P-loop containing nucleoside triphosphate hydrolases"/>
    <property type="match status" value="1"/>
</dbReference>
<dbReference type="InterPro" id="IPR041569">
    <property type="entry name" value="AAA_lid_3"/>
</dbReference>
<feature type="transmembrane region" description="Helical" evidence="8">
    <location>
        <begin position="346"/>
        <end position="367"/>
    </location>
</feature>
<feature type="transmembrane region" description="Helical" evidence="8">
    <location>
        <begin position="307"/>
        <end position="326"/>
    </location>
</feature>
<comment type="similarity">
    <text evidence="2">Belongs to the major facilitator superfamily. Proton-dependent oligopeptide transporter (POT/PTR) (TC 2.A.17) family.</text>
</comment>
<dbReference type="GO" id="GO:0016020">
    <property type="term" value="C:membrane"/>
    <property type="evidence" value="ECO:0007669"/>
    <property type="project" value="UniProtKB-SubCell"/>
</dbReference>
<feature type="compositionally biased region" description="Acidic residues" evidence="7">
    <location>
        <begin position="930"/>
        <end position="941"/>
    </location>
</feature>
<dbReference type="SUPFAM" id="SSF103473">
    <property type="entry name" value="MFS general substrate transporter"/>
    <property type="match status" value="2"/>
</dbReference>
<dbReference type="GO" id="GO:0005524">
    <property type="term" value="F:ATP binding"/>
    <property type="evidence" value="ECO:0007669"/>
    <property type="project" value="InterPro"/>
</dbReference>
<evidence type="ECO:0000259" key="10">
    <source>
        <dbReference type="Pfam" id="PF17862"/>
    </source>
</evidence>
<feature type="transmembrane region" description="Helical" evidence="8">
    <location>
        <begin position="466"/>
        <end position="486"/>
    </location>
</feature>
<reference evidence="11" key="1">
    <citation type="submission" date="2018-02" db="EMBL/GenBank/DDBJ databases">
        <authorList>
            <person name="Cohen D.B."/>
            <person name="Kent A.D."/>
        </authorList>
    </citation>
    <scope>NUCLEOTIDE SEQUENCE</scope>
</reference>
<feature type="domain" description="ATPase AAA-type core" evidence="9">
    <location>
        <begin position="759"/>
        <end position="847"/>
    </location>
</feature>
<feature type="compositionally biased region" description="Basic and acidic residues" evidence="7">
    <location>
        <begin position="545"/>
        <end position="568"/>
    </location>
</feature>
<dbReference type="InterPro" id="IPR000109">
    <property type="entry name" value="POT_fam"/>
</dbReference>
<organism evidence="11">
    <name type="scientific">Fagus sylvatica</name>
    <name type="common">Beechnut</name>
    <dbReference type="NCBI Taxonomy" id="28930"/>
    <lineage>
        <taxon>Eukaryota</taxon>
        <taxon>Viridiplantae</taxon>
        <taxon>Streptophyta</taxon>
        <taxon>Embryophyta</taxon>
        <taxon>Tracheophyta</taxon>
        <taxon>Spermatophyta</taxon>
        <taxon>Magnoliopsida</taxon>
        <taxon>eudicotyledons</taxon>
        <taxon>Gunneridae</taxon>
        <taxon>Pentapetalae</taxon>
        <taxon>rosids</taxon>
        <taxon>fabids</taxon>
        <taxon>Fagales</taxon>
        <taxon>Fagaceae</taxon>
        <taxon>Fagus</taxon>
    </lineage>
</organism>
<feature type="transmembrane region" description="Helical" evidence="8">
    <location>
        <begin position="95"/>
        <end position="114"/>
    </location>
</feature>
<evidence type="ECO:0008006" key="12">
    <source>
        <dbReference type="Google" id="ProtNLM"/>
    </source>
</evidence>
<keyword evidence="5 8" id="KW-0472">Membrane</keyword>
<evidence type="ECO:0000256" key="7">
    <source>
        <dbReference type="SAM" id="MobiDB-lite"/>
    </source>
</evidence>
<comment type="subcellular location">
    <subcellularLocation>
        <location evidence="1">Membrane</location>
        <topology evidence="1">Multi-pass membrane protein</topology>
    </subcellularLocation>
</comment>
<dbReference type="Pfam" id="PF00854">
    <property type="entry name" value="PTR2"/>
    <property type="match status" value="1"/>
</dbReference>
<dbReference type="Gene3D" id="1.20.1250.20">
    <property type="entry name" value="MFS general substrate transporter like domains"/>
    <property type="match status" value="1"/>
</dbReference>
<evidence type="ECO:0000256" key="8">
    <source>
        <dbReference type="SAM" id="Phobius"/>
    </source>
</evidence>
<evidence type="ECO:0000259" key="9">
    <source>
        <dbReference type="Pfam" id="PF00004"/>
    </source>
</evidence>
<evidence type="ECO:0000313" key="11">
    <source>
        <dbReference type="EMBL" id="SPD31385.1"/>
    </source>
</evidence>
<name>A0A2N9J437_FAGSY</name>
<dbReference type="Pfam" id="PF17862">
    <property type="entry name" value="AAA_lid_3"/>
    <property type="match status" value="1"/>
</dbReference>